<evidence type="ECO:0000313" key="1">
    <source>
        <dbReference type="EMBL" id="RMZ95508.1"/>
    </source>
</evidence>
<sequence>MCHMSFSSLILVTCHCSQTKTSYRLKIFVLIDLFFLYIKQHNSLYLDNNQSLNNLVLTKLFLKFNINIFLNQQIKFQNCVQNAYNCRN</sequence>
<keyword evidence="2" id="KW-1185">Reference proteome</keyword>
<organism evidence="1 2">
    <name type="scientific">Brachionus plicatilis</name>
    <name type="common">Marine rotifer</name>
    <name type="synonym">Brachionus muelleri</name>
    <dbReference type="NCBI Taxonomy" id="10195"/>
    <lineage>
        <taxon>Eukaryota</taxon>
        <taxon>Metazoa</taxon>
        <taxon>Spiralia</taxon>
        <taxon>Gnathifera</taxon>
        <taxon>Rotifera</taxon>
        <taxon>Eurotatoria</taxon>
        <taxon>Monogononta</taxon>
        <taxon>Pseudotrocha</taxon>
        <taxon>Ploima</taxon>
        <taxon>Brachionidae</taxon>
        <taxon>Brachionus</taxon>
    </lineage>
</organism>
<name>A0A3M7P8W8_BRAPC</name>
<protein>
    <submittedName>
        <fullName evidence="1">Uncharacterized protein</fullName>
    </submittedName>
</protein>
<gene>
    <name evidence="1" type="ORF">BpHYR1_018551</name>
</gene>
<dbReference type="EMBL" id="REGN01012390">
    <property type="protein sequence ID" value="RMZ95508.1"/>
    <property type="molecule type" value="Genomic_DNA"/>
</dbReference>
<reference evidence="1 2" key="1">
    <citation type="journal article" date="2018" name="Sci. Rep.">
        <title>Genomic signatures of local adaptation to the degree of environmental predictability in rotifers.</title>
        <authorList>
            <person name="Franch-Gras L."/>
            <person name="Hahn C."/>
            <person name="Garcia-Roger E.M."/>
            <person name="Carmona M.J."/>
            <person name="Serra M."/>
            <person name="Gomez A."/>
        </authorList>
    </citation>
    <scope>NUCLEOTIDE SEQUENCE [LARGE SCALE GENOMIC DNA]</scope>
    <source>
        <strain evidence="1">HYR1</strain>
    </source>
</reference>
<dbReference type="AlphaFoldDB" id="A0A3M7P8W8"/>
<evidence type="ECO:0000313" key="2">
    <source>
        <dbReference type="Proteomes" id="UP000276133"/>
    </source>
</evidence>
<comment type="caution">
    <text evidence="1">The sequence shown here is derived from an EMBL/GenBank/DDBJ whole genome shotgun (WGS) entry which is preliminary data.</text>
</comment>
<dbReference type="Proteomes" id="UP000276133">
    <property type="component" value="Unassembled WGS sequence"/>
</dbReference>
<accession>A0A3M7P8W8</accession>
<proteinExistence type="predicted"/>